<keyword evidence="8" id="KW-0997">Cell inner membrane</keyword>
<dbReference type="EMBL" id="JAUEDK010000012">
    <property type="protein sequence ID" value="MDN0075027.1"/>
    <property type="molecule type" value="Genomic_DNA"/>
</dbReference>
<comment type="function">
    <text evidence="8">Essential cell division protein. May link together the upstream cell division proteins, which are predominantly cytoplasmic, with the downstream cell division proteins, which are predominantly periplasmic.</text>
</comment>
<keyword evidence="5 8" id="KW-1133">Transmembrane helix</keyword>
<comment type="subcellular location">
    <subcellularLocation>
        <location evidence="8">Cell inner membrane</location>
        <topology evidence="8">Single-pass type II membrane protein</topology>
    </subcellularLocation>
    <subcellularLocation>
        <location evidence="1">Cell membrane</location>
        <topology evidence="1">Single-pass type II membrane protein</topology>
    </subcellularLocation>
    <text evidence="8">Localizes to the division septum where it forms a ring structure.</text>
</comment>
<dbReference type="Proteomes" id="UP001168540">
    <property type="component" value="Unassembled WGS sequence"/>
</dbReference>
<dbReference type="HAMAP" id="MF_00910">
    <property type="entry name" value="FtsL"/>
    <property type="match status" value="1"/>
</dbReference>
<reference evidence="10" key="1">
    <citation type="submission" date="2023-06" db="EMBL/GenBank/DDBJ databases">
        <authorList>
            <person name="Zhang S."/>
        </authorList>
    </citation>
    <scope>NUCLEOTIDE SEQUENCE</scope>
    <source>
        <strain evidence="10">SG2303</strain>
    </source>
</reference>
<keyword evidence="11" id="KW-1185">Reference proteome</keyword>
<dbReference type="Pfam" id="PF04999">
    <property type="entry name" value="FtsL"/>
    <property type="match status" value="1"/>
</dbReference>
<dbReference type="GO" id="GO:0051301">
    <property type="term" value="P:cell division"/>
    <property type="evidence" value="ECO:0007669"/>
    <property type="project" value="UniProtKB-KW"/>
</dbReference>
<evidence type="ECO:0000256" key="3">
    <source>
        <dbReference type="ARBA" id="ARBA00022618"/>
    </source>
</evidence>
<keyword evidence="7 8" id="KW-0131">Cell cycle</keyword>
<evidence type="ECO:0000256" key="4">
    <source>
        <dbReference type="ARBA" id="ARBA00022692"/>
    </source>
</evidence>
<evidence type="ECO:0000313" key="10">
    <source>
        <dbReference type="EMBL" id="MDN0075027.1"/>
    </source>
</evidence>
<evidence type="ECO:0000256" key="9">
    <source>
        <dbReference type="NCBIfam" id="TIGR02209"/>
    </source>
</evidence>
<evidence type="ECO:0000313" key="11">
    <source>
        <dbReference type="Proteomes" id="UP001168540"/>
    </source>
</evidence>
<evidence type="ECO:0000256" key="7">
    <source>
        <dbReference type="ARBA" id="ARBA00023306"/>
    </source>
</evidence>
<evidence type="ECO:0000256" key="8">
    <source>
        <dbReference type="HAMAP-Rule" id="MF_00910"/>
    </source>
</evidence>
<gene>
    <name evidence="8 10" type="primary">ftsL</name>
    <name evidence="10" type="ORF">QU481_08970</name>
</gene>
<name>A0ABT7XML3_9NEIS</name>
<organism evidence="10 11">
    <name type="scientific">Crenobacter oryzisoli</name>
    <dbReference type="NCBI Taxonomy" id="3056844"/>
    <lineage>
        <taxon>Bacteria</taxon>
        <taxon>Pseudomonadati</taxon>
        <taxon>Pseudomonadota</taxon>
        <taxon>Betaproteobacteria</taxon>
        <taxon>Neisseriales</taxon>
        <taxon>Neisseriaceae</taxon>
        <taxon>Crenobacter</taxon>
    </lineage>
</organism>
<dbReference type="NCBIfam" id="TIGR02209">
    <property type="entry name" value="ftsL_broad"/>
    <property type="match status" value="1"/>
</dbReference>
<evidence type="ECO:0000256" key="1">
    <source>
        <dbReference type="ARBA" id="ARBA00004401"/>
    </source>
</evidence>
<dbReference type="RefSeq" id="WP_289829617.1">
    <property type="nucleotide sequence ID" value="NZ_JAUEDK010000012.1"/>
</dbReference>
<keyword evidence="3 8" id="KW-0132">Cell division</keyword>
<keyword evidence="6 8" id="KW-0472">Membrane</keyword>
<evidence type="ECO:0000256" key="6">
    <source>
        <dbReference type="ARBA" id="ARBA00023136"/>
    </source>
</evidence>
<comment type="caution">
    <text evidence="10">The sequence shown here is derived from an EMBL/GenBank/DDBJ whole genome shotgun (WGS) entry which is preliminary data.</text>
</comment>
<keyword evidence="2 8" id="KW-1003">Cell membrane</keyword>
<dbReference type="PANTHER" id="PTHR37479:SF1">
    <property type="entry name" value="CELL DIVISION PROTEIN FTSL"/>
    <property type="match status" value="1"/>
</dbReference>
<protein>
    <recommendedName>
        <fullName evidence="8 9">Cell division protein FtsL</fullName>
    </recommendedName>
</protein>
<dbReference type="InterPro" id="IPR011922">
    <property type="entry name" value="Cell_div_FtsL"/>
</dbReference>
<comment type="similarity">
    <text evidence="8">Belongs to the FtsL family.</text>
</comment>
<keyword evidence="4 8" id="KW-0812">Transmembrane</keyword>
<evidence type="ECO:0000256" key="5">
    <source>
        <dbReference type="ARBA" id="ARBA00022989"/>
    </source>
</evidence>
<sequence>MNRLNAVLLVVLVFAAMAVVTAQHVSRQLYIELNREQKLARQLDVDYGKLLLEQSTWGAHALVEHAATSRLDMHLPAPREVQAIAPKGGT</sequence>
<comment type="subunit">
    <text evidence="8">Part of a complex composed of FtsB, FtsL and FtsQ.</text>
</comment>
<evidence type="ECO:0000256" key="2">
    <source>
        <dbReference type="ARBA" id="ARBA00022475"/>
    </source>
</evidence>
<proteinExistence type="inferred from homology"/>
<dbReference type="PANTHER" id="PTHR37479">
    <property type="entry name" value="CELL DIVISION PROTEIN FTSL"/>
    <property type="match status" value="1"/>
</dbReference>
<accession>A0ABT7XML3</accession>